<keyword evidence="1 4" id="KW-0349">Heme</keyword>
<keyword evidence="2 4" id="KW-0479">Metal-binding</keyword>
<evidence type="ECO:0000313" key="8">
    <source>
        <dbReference type="EMBL" id="SEA43435.1"/>
    </source>
</evidence>
<dbReference type="AlphaFoldDB" id="A0A1H4B5A5"/>
<gene>
    <name evidence="8" type="ORF">SAMN05421540_105270</name>
</gene>
<dbReference type="PROSITE" id="PS51007">
    <property type="entry name" value="CYTC"/>
    <property type="match status" value="2"/>
</dbReference>
<keyword evidence="6" id="KW-0472">Membrane</keyword>
<evidence type="ECO:0000256" key="5">
    <source>
        <dbReference type="SAM" id="MobiDB-lite"/>
    </source>
</evidence>
<evidence type="ECO:0000256" key="3">
    <source>
        <dbReference type="ARBA" id="ARBA00023004"/>
    </source>
</evidence>
<dbReference type="EMBL" id="FNQF01000005">
    <property type="protein sequence ID" value="SEA43435.1"/>
    <property type="molecule type" value="Genomic_DNA"/>
</dbReference>
<feature type="domain" description="Cytochrome c" evidence="7">
    <location>
        <begin position="48"/>
        <end position="197"/>
    </location>
</feature>
<dbReference type="InterPro" id="IPR051459">
    <property type="entry name" value="Cytochrome_c-type_DH"/>
</dbReference>
<evidence type="ECO:0000256" key="2">
    <source>
        <dbReference type="ARBA" id="ARBA00022723"/>
    </source>
</evidence>
<name>A0A1H4B5A5_9FLAO</name>
<sequence>MLDFNTNHKALVLTAFIVFVVLSFGVAIFPANEMQKYQPLPEQEDLTEQEFKGLKIYNAEGCVACHTQQVRNIEMDQVWGKRPSVPEDYHFSKKRLDVWRQSASVLGSERTGPDLTDIGRRQPSESWHLLHLYNPRAVVKESIMPNFPWLFKEVDSNRVKASDVVVAVPDEFLDDKSKKVVATDEAIQLVAYLQSLQQAQMPENSEPEFIPFSKKNKKSNDQTTEASSGLDGEKLFTSTCATCHQSTGQGVPGAFPPLAGSEVVNNKDAKKMIRIILEGYDEMEGYAAMPGFAEQLSDAEIAAIMTYERSHWGNDAPEVTEDDVRKVREELENTKAQ</sequence>
<dbReference type="PANTHER" id="PTHR35008:SF8">
    <property type="entry name" value="ALCOHOL DEHYDROGENASE CYTOCHROME C SUBUNIT"/>
    <property type="match status" value="1"/>
</dbReference>
<dbReference type="RefSeq" id="WP_093244190.1">
    <property type="nucleotide sequence ID" value="NZ_FNQF01000005.1"/>
</dbReference>
<dbReference type="Proteomes" id="UP000198820">
    <property type="component" value="Unassembled WGS sequence"/>
</dbReference>
<organism evidence="8 9">
    <name type="scientific">Psychroflexus halocasei</name>
    <dbReference type="NCBI Taxonomy" id="908615"/>
    <lineage>
        <taxon>Bacteria</taxon>
        <taxon>Pseudomonadati</taxon>
        <taxon>Bacteroidota</taxon>
        <taxon>Flavobacteriia</taxon>
        <taxon>Flavobacteriales</taxon>
        <taxon>Flavobacteriaceae</taxon>
        <taxon>Psychroflexus</taxon>
    </lineage>
</organism>
<keyword evidence="6" id="KW-1133">Transmembrane helix</keyword>
<dbReference type="InterPro" id="IPR003468">
    <property type="entry name" value="Cyt_c_oxidase_monohaem-su/FixO"/>
</dbReference>
<keyword evidence="9" id="KW-1185">Reference proteome</keyword>
<dbReference type="GO" id="GO:0046872">
    <property type="term" value="F:metal ion binding"/>
    <property type="evidence" value="ECO:0007669"/>
    <property type="project" value="UniProtKB-KW"/>
</dbReference>
<evidence type="ECO:0000256" key="1">
    <source>
        <dbReference type="ARBA" id="ARBA00022617"/>
    </source>
</evidence>
<evidence type="ECO:0000259" key="7">
    <source>
        <dbReference type="PROSITE" id="PS51007"/>
    </source>
</evidence>
<proteinExistence type="predicted"/>
<feature type="domain" description="Cytochrome c" evidence="7">
    <location>
        <begin position="227"/>
        <end position="312"/>
    </location>
</feature>
<dbReference type="Pfam" id="PF02433">
    <property type="entry name" value="FixO"/>
    <property type="match status" value="1"/>
</dbReference>
<dbReference type="GO" id="GO:0009055">
    <property type="term" value="F:electron transfer activity"/>
    <property type="evidence" value="ECO:0007669"/>
    <property type="project" value="InterPro"/>
</dbReference>
<dbReference type="STRING" id="908615.SAMN05421540_105270"/>
<dbReference type="GO" id="GO:0020037">
    <property type="term" value="F:heme binding"/>
    <property type="evidence" value="ECO:0007669"/>
    <property type="project" value="InterPro"/>
</dbReference>
<evidence type="ECO:0000256" key="4">
    <source>
        <dbReference type="PROSITE-ProRule" id="PRU00433"/>
    </source>
</evidence>
<dbReference type="SUPFAM" id="SSF46626">
    <property type="entry name" value="Cytochrome c"/>
    <property type="match status" value="2"/>
</dbReference>
<protein>
    <submittedName>
        <fullName evidence="8">Cytochrome c oxidase cbb3-type subunit 2</fullName>
    </submittedName>
</protein>
<dbReference type="Pfam" id="PF00034">
    <property type="entry name" value="Cytochrom_C"/>
    <property type="match status" value="1"/>
</dbReference>
<feature type="region of interest" description="Disordered" evidence="5">
    <location>
        <begin position="203"/>
        <end position="230"/>
    </location>
</feature>
<accession>A0A1H4B5A5</accession>
<keyword evidence="6" id="KW-0812">Transmembrane</keyword>
<dbReference type="InterPro" id="IPR036909">
    <property type="entry name" value="Cyt_c-like_dom_sf"/>
</dbReference>
<evidence type="ECO:0000313" key="9">
    <source>
        <dbReference type="Proteomes" id="UP000198820"/>
    </source>
</evidence>
<dbReference type="Gene3D" id="1.10.760.10">
    <property type="entry name" value="Cytochrome c-like domain"/>
    <property type="match status" value="2"/>
</dbReference>
<dbReference type="PANTHER" id="PTHR35008">
    <property type="entry name" value="BLL4482 PROTEIN-RELATED"/>
    <property type="match status" value="1"/>
</dbReference>
<dbReference type="InterPro" id="IPR009056">
    <property type="entry name" value="Cyt_c-like_dom"/>
</dbReference>
<reference evidence="8 9" key="1">
    <citation type="submission" date="2016-10" db="EMBL/GenBank/DDBJ databases">
        <authorList>
            <person name="de Groot N.N."/>
        </authorList>
    </citation>
    <scope>NUCLEOTIDE SEQUENCE [LARGE SCALE GENOMIC DNA]</scope>
    <source>
        <strain evidence="8 9">DSM 23581</strain>
    </source>
</reference>
<evidence type="ECO:0000256" key="6">
    <source>
        <dbReference type="SAM" id="Phobius"/>
    </source>
</evidence>
<feature type="transmembrane region" description="Helical" evidence="6">
    <location>
        <begin position="12"/>
        <end position="31"/>
    </location>
</feature>
<keyword evidence="3 4" id="KW-0408">Iron</keyword>